<dbReference type="SMART" id="SM00729">
    <property type="entry name" value="Elp3"/>
    <property type="match status" value="1"/>
</dbReference>
<keyword evidence="7 9" id="KW-0411">Iron-sulfur</keyword>
<dbReference type="GO" id="GO:0005737">
    <property type="term" value="C:cytoplasm"/>
    <property type="evidence" value="ECO:0007669"/>
    <property type="project" value="UniProtKB-SubCell"/>
</dbReference>
<keyword evidence="5 9" id="KW-0479">Metal-binding</keyword>
<comment type="subcellular location">
    <subcellularLocation>
        <location evidence="9">Cytoplasm</location>
    </subcellularLocation>
</comment>
<dbReference type="UniPathway" id="UPA00538">
    <property type="reaction ID" value="UER00593"/>
</dbReference>
<evidence type="ECO:0000256" key="1">
    <source>
        <dbReference type="ARBA" id="ARBA00022485"/>
    </source>
</evidence>
<dbReference type="SFLD" id="SFLDF00271">
    <property type="entry name" value="lipoyl_synthase"/>
    <property type="match status" value="1"/>
</dbReference>
<comment type="cofactor">
    <cofactor evidence="9">
        <name>[4Fe-4S] cluster</name>
        <dbReference type="ChEBI" id="CHEBI:49883"/>
    </cofactor>
    <text evidence="9">Binds 2 [4Fe-4S] clusters per subunit. One cluster is coordinated with 3 cysteines and an exchangeable S-adenosyl-L-methionine.</text>
</comment>
<proteinExistence type="inferred from homology"/>
<feature type="binding site" evidence="9">
    <location>
        <position position="56"/>
    </location>
    <ligand>
        <name>[4Fe-4S] cluster</name>
        <dbReference type="ChEBI" id="CHEBI:49883"/>
        <label>2</label>
        <note>4Fe-4S-S-AdoMet</note>
    </ligand>
</feature>
<evidence type="ECO:0000256" key="5">
    <source>
        <dbReference type="ARBA" id="ARBA00022723"/>
    </source>
</evidence>
<comment type="pathway">
    <text evidence="9">Protein modification; protein lipoylation via endogenous pathway; protein N(6)-(lipoyl)lysine from octanoyl-[acyl-carrier-protein]: step 2/2.</text>
</comment>
<dbReference type="GO" id="GO:0046872">
    <property type="term" value="F:metal ion binding"/>
    <property type="evidence" value="ECO:0007669"/>
    <property type="project" value="UniProtKB-KW"/>
</dbReference>
<dbReference type="FunFam" id="3.20.20.70:FF:000040">
    <property type="entry name" value="Lipoyl synthase"/>
    <property type="match status" value="1"/>
</dbReference>
<comment type="similarity">
    <text evidence="9">Belongs to the radical SAM superfamily. Lipoyl synthase family.</text>
</comment>
<keyword evidence="4 9" id="KW-0949">S-adenosyl-L-methionine</keyword>
<dbReference type="NCBIfam" id="TIGR00510">
    <property type="entry name" value="lipA"/>
    <property type="match status" value="1"/>
</dbReference>
<gene>
    <name evidence="9" type="primary">lipA</name>
    <name evidence="11" type="ORF">A2462_02410</name>
</gene>
<dbReference type="InterPro" id="IPR003698">
    <property type="entry name" value="Lipoyl_synth"/>
</dbReference>
<evidence type="ECO:0000259" key="10">
    <source>
        <dbReference type="PROSITE" id="PS51918"/>
    </source>
</evidence>
<dbReference type="InterPro" id="IPR006638">
    <property type="entry name" value="Elp3/MiaA/NifB-like_rSAM"/>
</dbReference>
<feature type="binding site" evidence="9">
    <location>
        <position position="26"/>
    </location>
    <ligand>
        <name>[4Fe-4S] cluster</name>
        <dbReference type="ChEBI" id="CHEBI:49883"/>
        <label>1</label>
    </ligand>
</feature>
<comment type="caution">
    <text evidence="11">The sequence shown here is derived from an EMBL/GenBank/DDBJ whole genome shotgun (WGS) entry which is preliminary data.</text>
</comment>
<dbReference type="Gene3D" id="3.20.20.70">
    <property type="entry name" value="Aldolase class I"/>
    <property type="match status" value="1"/>
</dbReference>
<keyword evidence="1 9" id="KW-0004">4Fe-4S</keyword>
<evidence type="ECO:0000256" key="4">
    <source>
        <dbReference type="ARBA" id="ARBA00022691"/>
    </source>
</evidence>
<evidence type="ECO:0000256" key="6">
    <source>
        <dbReference type="ARBA" id="ARBA00023004"/>
    </source>
</evidence>
<dbReference type="InterPro" id="IPR007197">
    <property type="entry name" value="rSAM"/>
</dbReference>
<dbReference type="AlphaFoldDB" id="A0A1F4TLU4"/>
<feature type="binding site" evidence="9">
    <location>
        <position position="37"/>
    </location>
    <ligand>
        <name>[4Fe-4S] cluster</name>
        <dbReference type="ChEBI" id="CHEBI:49883"/>
        <label>1</label>
    </ligand>
</feature>
<dbReference type="NCBIfam" id="NF009544">
    <property type="entry name" value="PRK12928.1"/>
    <property type="match status" value="1"/>
</dbReference>
<dbReference type="EC" id="2.8.1.8" evidence="9"/>
<dbReference type="PIRSF" id="PIRSF005963">
    <property type="entry name" value="Lipoyl_synth"/>
    <property type="match status" value="1"/>
</dbReference>
<comment type="function">
    <text evidence="9">Catalyzes the radical-mediated insertion of two sulfur atoms into the C-6 and C-8 positions of the octanoyl moiety bound to the lipoyl domains of lipoate-dependent enzymes, thereby converting the octanoylated domains into lipoylated derivatives.</text>
</comment>
<evidence type="ECO:0000256" key="7">
    <source>
        <dbReference type="ARBA" id="ARBA00023014"/>
    </source>
</evidence>
<keyword evidence="6 9" id="KW-0408">Iron</keyword>
<dbReference type="SFLD" id="SFLDS00029">
    <property type="entry name" value="Radical_SAM"/>
    <property type="match status" value="1"/>
</dbReference>
<dbReference type="NCBIfam" id="NF004019">
    <property type="entry name" value="PRK05481.1"/>
    <property type="match status" value="1"/>
</dbReference>
<keyword evidence="3 9" id="KW-0808">Transferase</keyword>
<dbReference type="PANTHER" id="PTHR10949:SF0">
    <property type="entry name" value="LIPOYL SYNTHASE, MITOCHONDRIAL"/>
    <property type="match status" value="1"/>
</dbReference>
<dbReference type="SFLD" id="SFLDG01058">
    <property type="entry name" value="lipoyl_synthase_like"/>
    <property type="match status" value="1"/>
</dbReference>
<feature type="binding site" evidence="9">
    <location>
        <position position="31"/>
    </location>
    <ligand>
        <name>[4Fe-4S] cluster</name>
        <dbReference type="ChEBI" id="CHEBI:49883"/>
        <label>1</label>
    </ligand>
</feature>
<reference evidence="11 12" key="1">
    <citation type="journal article" date="2016" name="Nat. Commun.">
        <title>Thousands of microbial genomes shed light on interconnected biogeochemical processes in an aquifer system.</title>
        <authorList>
            <person name="Anantharaman K."/>
            <person name="Brown C.T."/>
            <person name="Hug L.A."/>
            <person name="Sharon I."/>
            <person name="Castelle C.J."/>
            <person name="Probst A.J."/>
            <person name="Thomas B.C."/>
            <person name="Singh A."/>
            <person name="Wilkins M.J."/>
            <person name="Karaoz U."/>
            <person name="Brodie E.L."/>
            <person name="Williams K.H."/>
            <person name="Hubbard S.S."/>
            <person name="Banfield J.F."/>
        </authorList>
    </citation>
    <scope>NUCLEOTIDE SEQUENCE [LARGE SCALE GENOMIC DNA]</scope>
</reference>
<evidence type="ECO:0000256" key="9">
    <source>
        <dbReference type="HAMAP-Rule" id="MF_00206"/>
    </source>
</evidence>
<dbReference type="InterPro" id="IPR058240">
    <property type="entry name" value="rSAM_sf"/>
</dbReference>
<dbReference type="Pfam" id="PF04055">
    <property type="entry name" value="Radical_SAM"/>
    <property type="match status" value="1"/>
</dbReference>
<sequence>MKKTPKQKNINHIRNLICDHSIHTVCESAKCPNIGECFSQNTLTFMILGNSCTRNCSFCGISKGSPSPVDPEEPKRIARAVKKLGLNYVVITSVTRDDLPDGGASHFAAVINELQATNNEILTEVLIPDFQGNETALKVVLAARPYVLNHNIETVPRLYPKIRPQANYQQSLNLIRKAKTLKKSTLYTKSGFMVGLGERREEIIAVLEDLKNTDCNIVTIGQYLPPSREHLQPERYVHPDEFNEFQKAGEKMGLKVFAGPFVRSSYQAKKVVNNE</sequence>
<evidence type="ECO:0000256" key="2">
    <source>
        <dbReference type="ARBA" id="ARBA00022490"/>
    </source>
</evidence>
<dbReference type="PROSITE" id="PS51918">
    <property type="entry name" value="RADICAL_SAM"/>
    <property type="match status" value="1"/>
</dbReference>
<feature type="binding site" evidence="9">
    <location>
        <position position="265"/>
    </location>
    <ligand>
        <name>[4Fe-4S] cluster</name>
        <dbReference type="ChEBI" id="CHEBI:49883"/>
        <label>1</label>
    </ligand>
</feature>
<evidence type="ECO:0000313" key="12">
    <source>
        <dbReference type="Proteomes" id="UP000177309"/>
    </source>
</evidence>
<dbReference type="CDD" id="cd01335">
    <property type="entry name" value="Radical_SAM"/>
    <property type="match status" value="1"/>
</dbReference>
<dbReference type="HAMAP" id="MF_00206">
    <property type="entry name" value="Lipoyl_synth"/>
    <property type="match status" value="1"/>
</dbReference>
<feature type="binding site" evidence="9">
    <location>
        <position position="52"/>
    </location>
    <ligand>
        <name>[4Fe-4S] cluster</name>
        <dbReference type="ChEBI" id="CHEBI:49883"/>
        <label>2</label>
        <note>4Fe-4S-S-AdoMet</note>
    </ligand>
</feature>
<evidence type="ECO:0000313" key="11">
    <source>
        <dbReference type="EMBL" id="OGC33685.1"/>
    </source>
</evidence>
<keyword evidence="2 9" id="KW-0963">Cytoplasm</keyword>
<dbReference type="GO" id="GO:0016992">
    <property type="term" value="F:lipoate synthase activity"/>
    <property type="evidence" value="ECO:0007669"/>
    <property type="project" value="UniProtKB-UniRule"/>
</dbReference>
<dbReference type="GO" id="GO:0009249">
    <property type="term" value="P:protein lipoylation"/>
    <property type="evidence" value="ECO:0007669"/>
    <property type="project" value="UniProtKB-UniRule"/>
</dbReference>
<name>A0A1F4TLU4_UNCSA</name>
<dbReference type="InterPro" id="IPR013785">
    <property type="entry name" value="Aldolase_TIM"/>
</dbReference>
<organism evidence="11 12">
    <name type="scientific">candidate division WOR-1 bacterium RIFOXYC2_FULL_41_25</name>
    <dbReference type="NCBI Taxonomy" id="1802586"/>
    <lineage>
        <taxon>Bacteria</taxon>
        <taxon>Bacillati</taxon>
        <taxon>Saganbacteria</taxon>
    </lineage>
</organism>
<dbReference type="Proteomes" id="UP000177309">
    <property type="component" value="Unassembled WGS sequence"/>
</dbReference>
<dbReference type="EMBL" id="MEUI01000030">
    <property type="protein sequence ID" value="OGC33685.1"/>
    <property type="molecule type" value="Genomic_DNA"/>
</dbReference>
<dbReference type="PANTHER" id="PTHR10949">
    <property type="entry name" value="LIPOYL SYNTHASE"/>
    <property type="match status" value="1"/>
</dbReference>
<dbReference type="GO" id="GO:0051539">
    <property type="term" value="F:4 iron, 4 sulfur cluster binding"/>
    <property type="evidence" value="ECO:0007669"/>
    <property type="project" value="UniProtKB-UniRule"/>
</dbReference>
<dbReference type="SUPFAM" id="SSF102114">
    <property type="entry name" value="Radical SAM enzymes"/>
    <property type="match status" value="1"/>
</dbReference>
<comment type="catalytic activity">
    <reaction evidence="8 9">
        <text>[[Fe-S] cluster scaffold protein carrying a second [4Fe-4S](2+) cluster] + N(6)-octanoyl-L-lysyl-[protein] + 2 oxidized [2Fe-2S]-[ferredoxin] + 2 S-adenosyl-L-methionine + 4 H(+) = [[Fe-S] cluster scaffold protein] + N(6)-[(R)-dihydrolipoyl]-L-lysyl-[protein] + 4 Fe(3+) + 2 hydrogen sulfide + 2 5'-deoxyadenosine + 2 L-methionine + 2 reduced [2Fe-2S]-[ferredoxin]</text>
        <dbReference type="Rhea" id="RHEA:16585"/>
        <dbReference type="Rhea" id="RHEA-COMP:9928"/>
        <dbReference type="Rhea" id="RHEA-COMP:10000"/>
        <dbReference type="Rhea" id="RHEA-COMP:10001"/>
        <dbReference type="Rhea" id="RHEA-COMP:10475"/>
        <dbReference type="Rhea" id="RHEA-COMP:14568"/>
        <dbReference type="Rhea" id="RHEA-COMP:14569"/>
        <dbReference type="ChEBI" id="CHEBI:15378"/>
        <dbReference type="ChEBI" id="CHEBI:17319"/>
        <dbReference type="ChEBI" id="CHEBI:29034"/>
        <dbReference type="ChEBI" id="CHEBI:29919"/>
        <dbReference type="ChEBI" id="CHEBI:33722"/>
        <dbReference type="ChEBI" id="CHEBI:33737"/>
        <dbReference type="ChEBI" id="CHEBI:33738"/>
        <dbReference type="ChEBI" id="CHEBI:57844"/>
        <dbReference type="ChEBI" id="CHEBI:59789"/>
        <dbReference type="ChEBI" id="CHEBI:78809"/>
        <dbReference type="ChEBI" id="CHEBI:83100"/>
        <dbReference type="EC" id="2.8.1.8"/>
    </reaction>
</comment>
<feature type="domain" description="Radical SAM core" evidence="10">
    <location>
        <begin position="38"/>
        <end position="255"/>
    </location>
</feature>
<evidence type="ECO:0000256" key="3">
    <source>
        <dbReference type="ARBA" id="ARBA00022679"/>
    </source>
</evidence>
<protein>
    <recommendedName>
        <fullName evidence="9">Lipoyl synthase</fullName>
        <ecNumber evidence="9">2.8.1.8</ecNumber>
    </recommendedName>
    <alternativeName>
        <fullName evidence="9">Lip-syn</fullName>
        <shortName evidence="9">LS</shortName>
    </alternativeName>
    <alternativeName>
        <fullName evidence="9">Lipoate synthase</fullName>
    </alternativeName>
    <alternativeName>
        <fullName evidence="9">Lipoic acid synthase</fullName>
    </alternativeName>
    <alternativeName>
        <fullName evidence="9">Sulfur insertion protein LipA</fullName>
    </alternativeName>
</protein>
<evidence type="ECO:0000256" key="8">
    <source>
        <dbReference type="ARBA" id="ARBA00047326"/>
    </source>
</evidence>
<feature type="binding site" evidence="9">
    <location>
        <position position="59"/>
    </location>
    <ligand>
        <name>[4Fe-4S] cluster</name>
        <dbReference type="ChEBI" id="CHEBI:49883"/>
        <label>2</label>
        <note>4Fe-4S-S-AdoMet</note>
    </ligand>
</feature>
<accession>A0A1F4TLU4</accession>